<dbReference type="InterPro" id="IPR006933">
    <property type="entry name" value="HAP1_N"/>
</dbReference>
<dbReference type="PANTHER" id="PTHR15751:SF14">
    <property type="entry name" value="HUNTINGTIN-ASSOCIATED PROTEIN 1"/>
    <property type="match status" value="1"/>
</dbReference>
<dbReference type="PANTHER" id="PTHR15751">
    <property type="entry name" value="TRAFFICKING KINESIN-BINDING PROTEIN"/>
    <property type="match status" value="1"/>
</dbReference>
<evidence type="ECO:0000256" key="1">
    <source>
        <dbReference type="ARBA" id="ARBA00004173"/>
    </source>
</evidence>
<comment type="subcellular location">
    <subcellularLocation>
        <location evidence="1">Mitochondrion</location>
    </subcellularLocation>
</comment>
<dbReference type="GO" id="GO:0005739">
    <property type="term" value="C:mitochondrion"/>
    <property type="evidence" value="ECO:0007669"/>
    <property type="project" value="UniProtKB-SubCell"/>
</dbReference>
<dbReference type="GO" id="GO:0022008">
    <property type="term" value="P:neurogenesis"/>
    <property type="evidence" value="ECO:0007669"/>
    <property type="project" value="TreeGrafter"/>
</dbReference>
<evidence type="ECO:0000313" key="9">
    <source>
        <dbReference type="EMBL" id="TFK10794.1"/>
    </source>
</evidence>
<comment type="similarity">
    <text evidence="2">Belongs to the milton family.</text>
</comment>
<feature type="region of interest" description="Disordered" evidence="6">
    <location>
        <begin position="520"/>
        <end position="552"/>
    </location>
</feature>
<proteinExistence type="inferred from homology"/>
<feature type="region of interest" description="Disordered" evidence="6">
    <location>
        <begin position="731"/>
        <end position="765"/>
    </location>
</feature>
<evidence type="ECO:0000313" key="10">
    <source>
        <dbReference type="Proteomes" id="UP000297703"/>
    </source>
</evidence>
<feature type="domain" description="Trafficking kinesin-binding protein C-terminal" evidence="7">
    <location>
        <begin position="520"/>
        <end position="678"/>
    </location>
</feature>
<dbReference type="GO" id="GO:0047496">
    <property type="term" value="P:vesicle transport along microtubule"/>
    <property type="evidence" value="ECO:0007669"/>
    <property type="project" value="TreeGrafter"/>
</dbReference>
<reference evidence="9 10" key="1">
    <citation type="submission" date="2019-04" db="EMBL/GenBank/DDBJ databases">
        <title>Draft genome of the big-headed turtle Platysternon megacephalum.</title>
        <authorList>
            <person name="Gong S."/>
        </authorList>
    </citation>
    <scope>NUCLEOTIDE SEQUENCE [LARGE SCALE GENOMIC DNA]</scope>
    <source>
        <strain evidence="9">DO16091913</strain>
        <tissue evidence="9">Muscle</tissue>
    </source>
</reference>
<evidence type="ECO:0000256" key="5">
    <source>
        <dbReference type="SAM" id="Coils"/>
    </source>
</evidence>
<dbReference type="Pfam" id="PF04849">
    <property type="entry name" value="HAP1_N"/>
    <property type="match status" value="1"/>
</dbReference>
<dbReference type="GO" id="GO:0031410">
    <property type="term" value="C:cytoplasmic vesicle"/>
    <property type="evidence" value="ECO:0007669"/>
    <property type="project" value="TreeGrafter"/>
</dbReference>
<feature type="coiled-coil region" evidence="5">
    <location>
        <begin position="321"/>
        <end position="464"/>
    </location>
</feature>
<dbReference type="SMART" id="SM01423">
    <property type="entry name" value="Milton"/>
    <property type="match status" value="1"/>
</dbReference>
<dbReference type="GO" id="GO:0005102">
    <property type="term" value="F:signaling receptor binding"/>
    <property type="evidence" value="ECO:0007669"/>
    <property type="project" value="TreeGrafter"/>
</dbReference>
<evidence type="ECO:0000256" key="2">
    <source>
        <dbReference type="ARBA" id="ARBA00007007"/>
    </source>
</evidence>
<dbReference type="Pfam" id="PF12448">
    <property type="entry name" value="Milton"/>
    <property type="match status" value="1"/>
</dbReference>
<dbReference type="EMBL" id="QXTE01000039">
    <property type="protein sequence ID" value="TFK10794.1"/>
    <property type="molecule type" value="Genomic_DNA"/>
</dbReference>
<dbReference type="Proteomes" id="UP000297703">
    <property type="component" value="Unassembled WGS sequence"/>
</dbReference>
<dbReference type="GO" id="GO:1904115">
    <property type="term" value="C:axon cytoplasm"/>
    <property type="evidence" value="ECO:0007669"/>
    <property type="project" value="GOC"/>
</dbReference>
<feature type="region of interest" description="Disordered" evidence="6">
    <location>
        <begin position="595"/>
        <end position="615"/>
    </location>
</feature>
<feature type="region of interest" description="Disordered" evidence="6">
    <location>
        <begin position="52"/>
        <end position="134"/>
    </location>
</feature>
<feature type="coiled-coil region" evidence="5">
    <location>
        <begin position="223"/>
        <end position="278"/>
    </location>
</feature>
<dbReference type="GO" id="GO:0048311">
    <property type="term" value="P:mitochondrion distribution"/>
    <property type="evidence" value="ECO:0007669"/>
    <property type="project" value="TreeGrafter"/>
</dbReference>
<keyword evidence="4" id="KW-0496">Mitochondrion</keyword>
<feature type="compositionally biased region" description="Basic and acidic residues" evidence="6">
    <location>
        <begin position="598"/>
        <end position="615"/>
    </location>
</feature>
<keyword evidence="3 5" id="KW-0175">Coiled coil</keyword>
<dbReference type="GO" id="GO:0098957">
    <property type="term" value="P:anterograde axonal transport of mitochondrion"/>
    <property type="evidence" value="ECO:0007669"/>
    <property type="project" value="TreeGrafter"/>
</dbReference>
<evidence type="ECO:0000259" key="7">
    <source>
        <dbReference type="SMART" id="SM01423"/>
    </source>
</evidence>
<dbReference type="SMART" id="SM01424">
    <property type="entry name" value="HAP1_N"/>
    <property type="match status" value="1"/>
</dbReference>
<evidence type="ECO:0000256" key="4">
    <source>
        <dbReference type="ARBA" id="ARBA00023128"/>
    </source>
</evidence>
<name>A0A4D9EYA7_9SAUR</name>
<protein>
    <submittedName>
        <fullName evidence="9">UBX domain-containing protein 4</fullName>
    </submittedName>
</protein>
<dbReference type="GO" id="GO:0030425">
    <property type="term" value="C:dendrite"/>
    <property type="evidence" value="ECO:0007669"/>
    <property type="project" value="TreeGrafter"/>
</dbReference>
<feature type="domain" description="HAP1 N-terminal" evidence="8">
    <location>
        <begin position="159"/>
        <end position="464"/>
    </location>
</feature>
<organism evidence="9 10">
    <name type="scientific">Platysternon megacephalum</name>
    <name type="common">big-headed turtle</name>
    <dbReference type="NCBI Taxonomy" id="55544"/>
    <lineage>
        <taxon>Eukaryota</taxon>
        <taxon>Metazoa</taxon>
        <taxon>Chordata</taxon>
        <taxon>Craniata</taxon>
        <taxon>Vertebrata</taxon>
        <taxon>Euteleostomi</taxon>
        <taxon>Archelosauria</taxon>
        <taxon>Testudinata</taxon>
        <taxon>Testudines</taxon>
        <taxon>Cryptodira</taxon>
        <taxon>Durocryptodira</taxon>
        <taxon>Testudinoidea</taxon>
        <taxon>Platysternidae</taxon>
        <taxon>Platysternon</taxon>
    </lineage>
</organism>
<keyword evidence="10" id="KW-1185">Reference proteome</keyword>
<evidence type="ECO:0000256" key="3">
    <source>
        <dbReference type="ARBA" id="ARBA00023054"/>
    </source>
</evidence>
<dbReference type="InterPro" id="IPR051946">
    <property type="entry name" value="Intracell_Traff-Reg"/>
</dbReference>
<gene>
    <name evidence="9" type="ORF">DR999_PMT06205</name>
</gene>
<dbReference type="AlphaFoldDB" id="A0A4D9EYA7"/>
<sequence length="765" mass="84349">MARCCPSGHRGMPGLWEQHGDTCVQSMWPGRGFHSLSPMAPPNAQLFLPRCGTEPGPRDWPGPHRSFLKPGVVPRSPHGSWVSPVTPVKLDASGPRETPSGQSPPARHSHPSWDSATSLHHAGQGPKGSAGGRYHDATTLTDLCSCGNVPEVEIISLLGEQLPRYTLRADTLFGYEHDDWLHTPLLPPEAPTPLTPQQIEESLKYFLLCSERVGRITKTYHDLDAVTNLLEEKERDLELAARIGQSLLKQNRSLTERNELLEEQLELAKEEIAQLRHEVSMRDDLLHLYTNTVEDSEPAPATATPLRRNESSLSLQQHVQYDALQQKLRGLEEENQKLRLEATSIATETCQYEDQEQQLMLDCVEQFSEASRQVASLSEELARKTEDTARQQEEISQLLAQIVDLQQKCRTYGAEVEELQQHLAATKESQQKLRTELQDLQEKYAECEGMRHEAQEEIKNLRTRNLPNSSLNRYSLLPLDSLAAEIKGITRKGADSSSSSEYKGYKRVFETVKVVNQAVKAKSRAESPQNLPGSKPPSALPSAGCSRVSTPRTSYYGSDSASLALENLESAPGEEKLRGTPGTPGRHDLEAALQRLSARQESHASERSFFETEREQKLNQLARDVDSSSGFLTPNDSILSTGTNYSGSSEHTGGSGFSLGSLSYLPDKLQIVKPLEGSVTLHHWQQLAKPNLGGILDPRPGVLTKDFRQLDVDLEEVYNLNDLEEDDVDLSTVPALAASTPSKAKGCSSGERGPMGRGEPALGGP</sequence>
<dbReference type="GO" id="GO:0006605">
    <property type="term" value="P:protein targeting"/>
    <property type="evidence" value="ECO:0007669"/>
    <property type="project" value="TreeGrafter"/>
</dbReference>
<evidence type="ECO:0000259" key="8">
    <source>
        <dbReference type="SMART" id="SM01424"/>
    </source>
</evidence>
<dbReference type="GO" id="GO:0048011">
    <property type="term" value="P:neurotrophin TRK receptor signaling pathway"/>
    <property type="evidence" value="ECO:0007669"/>
    <property type="project" value="TreeGrafter"/>
</dbReference>
<accession>A0A4D9EYA7</accession>
<reference evidence="9 10" key="2">
    <citation type="submission" date="2019-04" db="EMBL/GenBank/DDBJ databases">
        <title>The genome sequence of big-headed turtle.</title>
        <authorList>
            <person name="Gong S."/>
        </authorList>
    </citation>
    <scope>NUCLEOTIDE SEQUENCE [LARGE SCALE GENOMIC DNA]</scope>
    <source>
        <strain evidence="9">DO16091913</strain>
        <tissue evidence="9">Muscle</tissue>
    </source>
</reference>
<comment type="caution">
    <text evidence="9">The sequence shown here is derived from an EMBL/GenBank/DDBJ whole genome shotgun (WGS) entry which is preliminary data.</text>
</comment>
<dbReference type="OrthoDB" id="10067624at2759"/>
<dbReference type="STRING" id="55544.A0A4D9EYA7"/>
<dbReference type="InterPro" id="IPR022154">
    <property type="entry name" value="TRAK1/2_C"/>
</dbReference>
<feature type="compositionally biased region" description="Gly residues" evidence="6">
    <location>
        <begin position="753"/>
        <end position="765"/>
    </location>
</feature>
<evidence type="ECO:0000256" key="6">
    <source>
        <dbReference type="SAM" id="MobiDB-lite"/>
    </source>
</evidence>
<dbReference type="GO" id="GO:0017022">
    <property type="term" value="F:myosin binding"/>
    <property type="evidence" value="ECO:0007669"/>
    <property type="project" value="TreeGrafter"/>
</dbReference>